<comment type="caution">
    <text evidence="3">The sequence shown here is derived from an EMBL/GenBank/DDBJ whole genome shotgun (WGS) entry which is preliminary data.</text>
</comment>
<feature type="domain" description="Xylose isomerase-like TIM barrel" evidence="2">
    <location>
        <begin position="78"/>
        <end position="316"/>
    </location>
</feature>
<dbReference type="InterPro" id="IPR050312">
    <property type="entry name" value="IolE/XylAMocC-like"/>
</dbReference>
<dbReference type="Pfam" id="PF01261">
    <property type="entry name" value="AP_endonuc_2"/>
    <property type="match status" value="1"/>
</dbReference>
<dbReference type="EMBL" id="BMYF01000025">
    <property type="protein sequence ID" value="GHB50144.1"/>
    <property type="molecule type" value="Genomic_DNA"/>
</dbReference>
<proteinExistence type="predicted"/>
<dbReference type="InterPro" id="IPR036237">
    <property type="entry name" value="Xyl_isomerase-like_sf"/>
</dbReference>
<protein>
    <submittedName>
        <fullName evidence="3">Xylose isomerase</fullName>
    </submittedName>
</protein>
<evidence type="ECO:0000313" key="3">
    <source>
        <dbReference type="EMBL" id="GHB50144.1"/>
    </source>
</evidence>
<dbReference type="PANTHER" id="PTHR12110">
    <property type="entry name" value="HYDROXYPYRUVATE ISOMERASE"/>
    <property type="match status" value="1"/>
</dbReference>
<name>A0A8J3D1T4_9BACT</name>
<reference evidence="3" key="1">
    <citation type="journal article" date="2014" name="Int. J. Syst. Evol. Microbiol.">
        <title>Complete genome sequence of Corynebacterium casei LMG S-19264T (=DSM 44701T), isolated from a smear-ripened cheese.</title>
        <authorList>
            <consortium name="US DOE Joint Genome Institute (JGI-PGF)"/>
            <person name="Walter F."/>
            <person name="Albersmeier A."/>
            <person name="Kalinowski J."/>
            <person name="Ruckert C."/>
        </authorList>
    </citation>
    <scope>NUCLEOTIDE SEQUENCE</scope>
    <source>
        <strain evidence="3">KCTC 23224</strain>
    </source>
</reference>
<dbReference type="RefSeq" id="WP_189585528.1">
    <property type="nucleotide sequence ID" value="NZ_BMYF01000025.1"/>
</dbReference>
<dbReference type="Gene3D" id="3.20.20.150">
    <property type="entry name" value="Divalent-metal-dependent TIM barrel enzymes"/>
    <property type="match status" value="1"/>
</dbReference>
<dbReference type="PROSITE" id="PS51257">
    <property type="entry name" value="PROKAR_LIPOPROTEIN"/>
    <property type="match status" value="1"/>
</dbReference>
<dbReference type="Proteomes" id="UP000642809">
    <property type="component" value="Unassembled WGS sequence"/>
</dbReference>
<sequence length="326" mass="36003">MNAPTNRRIFLKSLGLLSLSASVSPLLLQSCKPVTSSVQLEEVSKNPFFKISLAQWSLHKMLFAGDLDNLNFAGFTKKELGIEAVEYVNAFFKDKAKDLAYLNEMKKRAHDEGVKSLLIMVDGEGYLGDVDKASRNEAVENHKKWVEAAKFLDCHSIRVNAFGRGTAEEVASAAVEGLRALATFAKPFDINVIVENHGSYSSNGKWLADVIQGTGMENCGTLPDFGNFCIRRSNGSEWGGECVEEYDRYLGVEEMMPFAKGVSAKSYDFDENGNCVETDYDRMLKIVKDAGYTGYIGIEYEGSKLSEVEGIKATRDLITRVGATFI</sequence>
<feature type="chain" id="PRO_5035260805" evidence="1">
    <location>
        <begin position="24"/>
        <end position="326"/>
    </location>
</feature>
<dbReference type="GO" id="GO:0016853">
    <property type="term" value="F:isomerase activity"/>
    <property type="evidence" value="ECO:0007669"/>
    <property type="project" value="UniProtKB-KW"/>
</dbReference>
<evidence type="ECO:0000256" key="1">
    <source>
        <dbReference type="SAM" id="SignalP"/>
    </source>
</evidence>
<organism evidence="3 4">
    <name type="scientific">Mongoliitalea lutea</name>
    <dbReference type="NCBI Taxonomy" id="849756"/>
    <lineage>
        <taxon>Bacteria</taxon>
        <taxon>Pseudomonadati</taxon>
        <taxon>Bacteroidota</taxon>
        <taxon>Cytophagia</taxon>
        <taxon>Cytophagales</taxon>
        <taxon>Cyclobacteriaceae</taxon>
        <taxon>Mongoliitalea</taxon>
    </lineage>
</organism>
<evidence type="ECO:0000259" key="2">
    <source>
        <dbReference type="Pfam" id="PF01261"/>
    </source>
</evidence>
<dbReference type="PANTHER" id="PTHR12110:SF53">
    <property type="entry name" value="BLR5974 PROTEIN"/>
    <property type="match status" value="1"/>
</dbReference>
<reference evidence="3" key="2">
    <citation type="submission" date="2020-09" db="EMBL/GenBank/DDBJ databases">
        <authorList>
            <person name="Sun Q."/>
            <person name="Kim S."/>
        </authorList>
    </citation>
    <scope>NUCLEOTIDE SEQUENCE</scope>
    <source>
        <strain evidence="3">KCTC 23224</strain>
    </source>
</reference>
<keyword evidence="4" id="KW-1185">Reference proteome</keyword>
<gene>
    <name evidence="3" type="ORF">GCM10008106_33700</name>
</gene>
<dbReference type="SUPFAM" id="SSF51658">
    <property type="entry name" value="Xylose isomerase-like"/>
    <property type="match status" value="1"/>
</dbReference>
<keyword evidence="3" id="KW-0413">Isomerase</keyword>
<dbReference type="InterPro" id="IPR013022">
    <property type="entry name" value="Xyl_isomerase-like_TIM-brl"/>
</dbReference>
<evidence type="ECO:0000313" key="4">
    <source>
        <dbReference type="Proteomes" id="UP000642809"/>
    </source>
</evidence>
<feature type="signal peptide" evidence="1">
    <location>
        <begin position="1"/>
        <end position="23"/>
    </location>
</feature>
<accession>A0A8J3D1T4</accession>
<dbReference type="AlphaFoldDB" id="A0A8J3D1T4"/>
<keyword evidence="1" id="KW-0732">Signal</keyword>